<comment type="caution">
    <text evidence="2">The sequence shown here is derived from an EMBL/GenBank/DDBJ whole genome shotgun (WGS) entry which is preliminary data.</text>
</comment>
<dbReference type="Proteomes" id="UP001500748">
    <property type="component" value="Unassembled WGS sequence"/>
</dbReference>
<accession>A0ABP7GUV5</accession>
<gene>
    <name evidence="2" type="ORF">GCM10022423_26230</name>
</gene>
<feature type="signal peptide" evidence="1">
    <location>
        <begin position="1"/>
        <end position="21"/>
    </location>
</feature>
<dbReference type="RefSeq" id="WP_345145023.1">
    <property type="nucleotide sequence ID" value="NZ_BAABDU010000004.1"/>
</dbReference>
<reference evidence="3" key="1">
    <citation type="journal article" date="2019" name="Int. J. Syst. Evol. Microbiol.">
        <title>The Global Catalogue of Microorganisms (GCM) 10K type strain sequencing project: providing services to taxonomists for standard genome sequencing and annotation.</title>
        <authorList>
            <consortium name="The Broad Institute Genomics Platform"/>
            <consortium name="The Broad Institute Genome Sequencing Center for Infectious Disease"/>
            <person name="Wu L."/>
            <person name="Ma J."/>
        </authorList>
    </citation>
    <scope>NUCLEOTIDE SEQUENCE [LARGE SCALE GENOMIC DNA]</scope>
    <source>
        <strain evidence="3">JCM 17337</strain>
    </source>
</reference>
<keyword evidence="1" id="KW-0732">Signal</keyword>
<protein>
    <recommendedName>
        <fullName evidence="4">Lipoprotein</fullName>
    </recommendedName>
</protein>
<evidence type="ECO:0008006" key="4">
    <source>
        <dbReference type="Google" id="ProtNLM"/>
    </source>
</evidence>
<dbReference type="PROSITE" id="PS51257">
    <property type="entry name" value="PROKAR_LIPOPROTEIN"/>
    <property type="match status" value="1"/>
</dbReference>
<proteinExistence type="predicted"/>
<dbReference type="EMBL" id="BAABDU010000004">
    <property type="protein sequence ID" value="GAA3771040.1"/>
    <property type="molecule type" value="Genomic_DNA"/>
</dbReference>
<evidence type="ECO:0000313" key="2">
    <source>
        <dbReference type="EMBL" id="GAA3771040.1"/>
    </source>
</evidence>
<sequence>MKSKLIALTLCLSVFLTSCDAVDDLLTFTISNNASIKIKSTSPINLPSEIITPDVTTNSSAEFENNKTKANLVKDVKIRSLKLSISDPSDKTFTFLKSIHLYISTTNSDEIELAYLDDINTSNNSIDLICTDARLDQYIKADSYKIRTKVTLKETLTKDVTVKADMKFKVTADPF</sequence>
<keyword evidence="3" id="KW-1185">Reference proteome</keyword>
<name>A0ABP7GUV5_9FLAO</name>
<feature type="chain" id="PRO_5047085569" description="Lipoprotein" evidence="1">
    <location>
        <begin position="22"/>
        <end position="175"/>
    </location>
</feature>
<evidence type="ECO:0000256" key="1">
    <source>
        <dbReference type="SAM" id="SignalP"/>
    </source>
</evidence>
<organism evidence="2 3">
    <name type="scientific">Flavobacterium ginsengiterrae</name>
    <dbReference type="NCBI Taxonomy" id="871695"/>
    <lineage>
        <taxon>Bacteria</taxon>
        <taxon>Pseudomonadati</taxon>
        <taxon>Bacteroidota</taxon>
        <taxon>Flavobacteriia</taxon>
        <taxon>Flavobacteriales</taxon>
        <taxon>Flavobacteriaceae</taxon>
        <taxon>Flavobacterium</taxon>
    </lineage>
</organism>
<evidence type="ECO:0000313" key="3">
    <source>
        <dbReference type="Proteomes" id="UP001500748"/>
    </source>
</evidence>